<protein>
    <submittedName>
        <fullName evidence="2">Uncharacterized protein</fullName>
    </submittedName>
</protein>
<dbReference type="OrthoDB" id="5816235at2759"/>
<feature type="compositionally biased region" description="Basic and acidic residues" evidence="1">
    <location>
        <begin position="313"/>
        <end position="323"/>
    </location>
</feature>
<feature type="compositionally biased region" description="Basic and acidic residues" evidence="1">
    <location>
        <begin position="25"/>
        <end position="34"/>
    </location>
</feature>
<keyword evidence="3" id="KW-1185">Reference proteome</keyword>
<dbReference type="EMBL" id="UYRV01011220">
    <property type="protein sequence ID" value="VDK57974.1"/>
    <property type="molecule type" value="Genomic_DNA"/>
</dbReference>
<proteinExistence type="predicted"/>
<evidence type="ECO:0000313" key="2">
    <source>
        <dbReference type="EMBL" id="VDK57974.1"/>
    </source>
</evidence>
<organism evidence="2 3">
    <name type="scientific">Cylicostephanus goldi</name>
    <name type="common">Nematode worm</name>
    <dbReference type="NCBI Taxonomy" id="71465"/>
    <lineage>
        <taxon>Eukaryota</taxon>
        <taxon>Metazoa</taxon>
        <taxon>Ecdysozoa</taxon>
        <taxon>Nematoda</taxon>
        <taxon>Chromadorea</taxon>
        <taxon>Rhabditida</taxon>
        <taxon>Rhabditina</taxon>
        <taxon>Rhabditomorpha</taxon>
        <taxon>Strongyloidea</taxon>
        <taxon>Strongylidae</taxon>
        <taxon>Cylicostephanus</taxon>
    </lineage>
</organism>
<gene>
    <name evidence="2" type="ORF">CGOC_LOCUS4177</name>
</gene>
<feature type="non-terminal residue" evidence="2">
    <location>
        <position position="1"/>
    </location>
</feature>
<feature type="region of interest" description="Disordered" evidence="1">
    <location>
        <begin position="254"/>
        <end position="323"/>
    </location>
</feature>
<evidence type="ECO:0000313" key="3">
    <source>
        <dbReference type="Proteomes" id="UP000271889"/>
    </source>
</evidence>
<reference evidence="2 3" key="1">
    <citation type="submission" date="2018-11" db="EMBL/GenBank/DDBJ databases">
        <authorList>
            <consortium name="Pathogen Informatics"/>
        </authorList>
    </citation>
    <scope>NUCLEOTIDE SEQUENCE [LARGE SCALE GENOMIC DNA]</scope>
</reference>
<feature type="region of interest" description="Disordered" evidence="1">
    <location>
        <begin position="99"/>
        <end position="123"/>
    </location>
</feature>
<dbReference type="AlphaFoldDB" id="A0A3P6SSE6"/>
<feature type="compositionally biased region" description="Polar residues" evidence="1">
    <location>
        <begin position="99"/>
        <end position="109"/>
    </location>
</feature>
<sequence length="455" mass="50449">QNAEVVSETAQKSVRKIEHVIKSEKRVSGIDKKPAASVPKVERRKKSVLHKDGSVTLEQPSTSLDTTHTFAKETSQVRLAKVKEVKLQNKLEVAPTATSLPGTSSTVGLSTSKTPKTTKKRKSPVIEAQKTVFVRVAVALMAPAKGLAVESQLPPKIAEKASFACCAPLLQDPRRLELFTDTGLDLLAEVAVSAASPLRKNFEPIHKESQSTHELQKEQRKGRIPEIIPLEFDEVMSLEPEAVEEEFIIYDEVQTDGRSDRPEEENLTIRKGRRSRKTARTSIDTAIRNERKRKIYSPEPELAETPKRRRSKAIAERTETSSIKKDVVKAAASRARGKRKTAAFVEDLNDLVISVEPPRPLEITEVQEDVQPRKSKRRKTVEPVTAQVATVDVEETTARRRRTIAAGKPTTRKGTAADRSVLEDLLKEIPVLKRSTLAPITNSTPSTSSAQLEPR</sequence>
<evidence type="ECO:0000256" key="1">
    <source>
        <dbReference type="SAM" id="MobiDB-lite"/>
    </source>
</evidence>
<name>A0A3P6SSE6_CYLGO</name>
<feature type="region of interest" description="Disordered" evidence="1">
    <location>
        <begin position="25"/>
        <end position="61"/>
    </location>
</feature>
<feature type="region of interest" description="Disordered" evidence="1">
    <location>
        <begin position="434"/>
        <end position="455"/>
    </location>
</feature>
<dbReference type="Proteomes" id="UP000271889">
    <property type="component" value="Unassembled WGS sequence"/>
</dbReference>
<feature type="compositionally biased region" description="Basic residues" evidence="1">
    <location>
        <begin position="270"/>
        <end position="279"/>
    </location>
</feature>
<accession>A0A3P6SSE6</accession>
<feature type="compositionally biased region" description="Polar residues" evidence="1">
    <location>
        <begin position="438"/>
        <end position="455"/>
    </location>
</feature>